<reference evidence="2" key="1">
    <citation type="submission" date="2015-01" db="EMBL/GenBank/DDBJ databases">
        <authorList>
            <person name="Andreevskaya M."/>
        </authorList>
    </citation>
    <scope>NUCLEOTIDE SEQUENCE [LARGE SCALE GENOMIC DNA]</scope>
    <source>
        <strain evidence="2">MKFS47</strain>
    </source>
</reference>
<dbReference type="RefSeq" id="WP_047915352.1">
    <property type="nucleotide sequence ID" value="NZ_LN774769.1"/>
</dbReference>
<evidence type="ECO:0000313" key="1">
    <source>
        <dbReference type="EMBL" id="CEN28170.1"/>
    </source>
</evidence>
<dbReference type="KEGG" id="lpk:LACPI_0970"/>
<evidence type="ECO:0000313" key="2">
    <source>
        <dbReference type="Proteomes" id="UP000033166"/>
    </source>
</evidence>
<protein>
    <submittedName>
        <fullName evidence="1">Uncharacterized protein</fullName>
    </submittedName>
</protein>
<accession>A0A0D6DW30</accession>
<sequence>MYLLLLIVCLFTLVGCKNKKVNESQFANGSNSSKISSTEKNKISSVEKETVESSAGISKNTDGLLFNDSDYHKVKLLFDMNIRSMPFDDAPVVYMAKADTELYLSNVSKLANGFGGTITKPQINHYSATFDKFGTFLGFIGANRIDMSKVYIQDLKENSQSLIEQEVTVRPTENAKIELVKTTKSTPCYFPRLAGGISEATAMTIPPNTELFVTFDDVFKTTKNSVQVGAFITKENGLAYVEIGSLEK</sequence>
<organism evidence="1 2">
    <name type="scientific">Pseudolactococcus piscium MKFS47</name>
    <dbReference type="NCBI Taxonomy" id="297352"/>
    <lineage>
        <taxon>Bacteria</taxon>
        <taxon>Bacillati</taxon>
        <taxon>Bacillota</taxon>
        <taxon>Bacilli</taxon>
        <taxon>Lactobacillales</taxon>
        <taxon>Streptococcaceae</taxon>
        <taxon>Pseudolactococcus</taxon>
    </lineage>
</organism>
<name>A0A0D6DW30_9LACT</name>
<dbReference type="EMBL" id="LN774769">
    <property type="protein sequence ID" value="CEN28170.1"/>
    <property type="molecule type" value="Genomic_DNA"/>
</dbReference>
<dbReference type="AlphaFoldDB" id="A0A0D6DW30"/>
<gene>
    <name evidence="1" type="ORF">LACPI_0970</name>
</gene>
<dbReference type="Proteomes" id="UP000033166">
    <property type="component" value="Chromosome I"/>
</dbReference>
<proteinExistence type="predicted"/>
<dbReference type="HOGENOM" id="CLU_1119057_0_0_9"/>